<keyword evidence="2 9" id="KW-0963">Cytoplasm</keyword>
<sequence length="388" mass="43807">MANNFFDKFHQTKLNNISEANENNNFYVLGIESSANKIGVGILKVLLNENTKKENKDSIEILSNVRATYTPPPGQGVIPVDAAEHHRENIFKLLEKALKESCIKMENINLFTYTKGPGMGQLLNVGCTVARTLACYYKKPLVPVNHCVAHIEMGRFVTGAINPVVLYASGGNTQIINRNKSQNGSDKYKIFGETLDVAVGNCFDKIARALNLDNYPSPGLSIERKARESKLYIKLPYSMKGMDMSFSGILSTILKLIEEEKEKIYFKETNKLKEEFICSICYSLQETVFSILCEATERCLSYVGSEEVLIVGGVGCNLRLQEMITNLMSQRKGKVHAMDERYCIDNGAMIAYTGYIQWLTQKEQDFYNLSDCTFTQRFRTDSVKITWE</sequence>
<dbReference type="GO" id="GO:0000408">
    <property type="term" value="C:EKC/KEOPS complex"/>
    <property type="evidence" value="ECO:0007669"/>
    <property type="project" value="InterPro"/>
</dbReference>
<feature type="binding site" evidence="9">
    <location>
        <begin position="167"/>
        <end position="171"/>
    </location>
    <ligand>
        <name>substrate</name>
    </ligand>
</feature>
<dbReference type="AlphaFoldDB" id="A0A1W0E6B4"/>
<evidence type="ECO:0000256" key="9">
    <source>
        <dbReference type="HAMAP-Rule" id="MF_03180"/>
    </source>
</evidence>
<comment type="catalytic activity">
    <reaction evidence="8 9">
        <text>L-threonylcarbamoyladenylate + adenosine(37) in tRNA = N(6)-L-threonylcarbamoyladenosine(37) in tRNA + AMP + H(+)</text>
        <dbReference type="Rhea" id="RHEA:37059"/>
        <dbReference type="Rhea" id="RHEA-COMP:10162"/>
        <dbReference type="Rhea" id="RHEA-COMP:10163"/>
        <dbReference type="ChEBI" id="CHEBI:15378"/>
        <dbReference type="ChEBI" id="CHEBI:73682"/>
        <dbReference type="ChEBI" id="CHEBI:74411"/>
        <dbReference type="ChEBI" id="CHEBI:74418"/>
        <dbReference type="ChEBI" id="CHEBI:456215"/>
        <dbReference type="EC" id="2.3.1.234"/>
    </reaction>
</comment>
<evidence type="ECO:0000313" key="12">
    <source>
        <dbReference type="Proteomes" id="UP000192758"/>
    </source>
</evidence>
<dbReference type="EC" id="2.3.1.234" evidence="1"/>
<evidence type="ECO:0000256" key="4">
    <source>
        <dbReference type="ARBA" id="ARBA00022694"/>
    </source>
</evidence>
<dbReference type="PROSITE" id="PS01016">
    <property type="entry name" value="GLYCOPROTEASE"/>
    <property type="match status" value="1"/>
</dbReference>
<dbReference type="InterPro" id="IPR034680">
    <property type="entry name" value="Kae1_archaea_euk"/>
</dbReference>
<dbReference type="NCBIfam" id="TIGR00329">
    <property type="entry name" value="gcp_kae1"/>
    <property type="match status" value="1"/>
</dbReference>
<dbReference type="HAMAP" id="MF_01446">
    <property type="entry name" value="Kae1"/>
    <property type="match status" value="1"/>
</dbReference>
<name>A0A1W0E6B4_9MICR</name>
<dbReference type="CDD" id="cd24132">
    <property type="entry name" value="ASKHA_NBD_OSGEP_like_euk"/>
    <property type="match status" value="1"/>
</dbReference>
<feature type="binding site" evidence="9">
    <location>
        <position position="345"/>
    </location>
    <ligand>
        <name>a divalent metal cation</name>
        <dbReference type="ChEBI" id="CHEBI:60240"/>
    </ligand>
</feature>
<comment type="subcellular location">
    <subcellularLocation>
        <location evidence="9">Cytoplasm</location>
    </subcellularLocation>
    <subcellularLocation>
        <location evidence="9">Nucleus</location>
    </subcellularLocation>
</comment>
<feature type="binding site" evidence="9">
    <location>
        <position position="317"/>
    </location>
    <ligand>
        <name>substrate</name>
    </ligand>
</feature>
<organism evidence="11 12">
    <name type="scientific">Ecytonucleospora hepatopenaei</name>
    <dbReference type="NCBI Taxonomy" id="646526"/>
    <lineage>
        <taxon>Eukaryota</taxon>
        <taxon>Fungi</taxon>
        <taxon>Fungi incertae sedis</taxon>
        <taxon>Microsporidia</taxon>
        <taxon>Enterocytozoonidae</taxon>
        <taxon>Ecytonucleospora</taxon>
    </lineage>
</organism>
<evidence type="ECO:0000256" key="7">
    <source>
        <dbReference type="ARBA" id="ARBA00030439"/>
    </source>
</evidence>
<dbReference type="InterPro" id="IPR017860">
    <property type="entry name" value="Peptidase_M22_CS"/>
</dbReference>
<keyword evidence="9" id="KW-0539">Nucleus</keyword>
<protein>
    <recommendedName>
        <fullName evidence="1">N(6)-L-threonylcarbamoyladenine synthase</fullName>
        <ecNumber evidence="1">2.3.1.234</ecNumber>
    </recommendedName>
    <alternativeName>
        <fullName evidence="7">N6-L-threonylcarbamoyladenine synthase</fullName>
    </alternativeName>
</protein>
<evidence type="ECO:0000256" key="6">
    <source>
        <dbReference type="ARBA" id="ARBA00023315"/>
    </source>
</evidence>
<proteinExistence type="inferred from homology"/>
<evidence type="ECO:0000313" key="11">
    <source>
        <dbReference type="EMBL" id="OQS54758.1"/>
    </source>
</evidence>
<dbReference type="GO" id="GO:0061711">
    <property type="term" value="F:tRNA N(6)-L-threonylcarbamoyladenine synthase activity"/>
    <property type="evidence" value="ECO:0007669"/>
    <property type="project" value="UniProtKB-EC"/>
</dbReference>
<dbReference type="GO" id="GO:0005737">
    <property type="term" value="C:cytoplasm"/>
    <property type="evidence" value="ECO:0007669"/>
    <property type="project" value="UniProtKB-SubCell"/>
</dbReference>
<reference evidence="11 12" key="1">
    <citation type="journal article" date="2017" name="Environ. Microbiol.">
        <title>Decay of the glycolytic pathway and adaptation to intranuclear parasitism within Enterocytozoonidae microsporidia.</title>
        <authorList>
            <person name="Wiredu Boakye D."/>
            <person name="Jaroenlak P."/>
            <person name="Prachumwat A."/>
            <person name="Williams T.A."/>
            <person name="Bateman K.S."/>
            <person name="Itsathitphaisarn O."/>
            <person name="Sritunyalucksana K."/>
            <person name="Paszkiewicz K.H."/>
            <person name="Moore K.A."/>
            <person name="Stentiford G.D."/>
            <person name="Williams B.A."/>
        </authorList>
    </citation>
    <scope>NUCLEOTIDE SEQUENCE [LARGE SCALE GENOMIC DNA]</scope>
    <source>
        <strain evidence="11 12">TH1</strain>
    </source>
</reference>
<keyword evidence="3 9" id="KW-0808">Transferase</keyword>
<dbReference type="InterPro" id="IPR043129">
    <property type="entry name" value="ATPase_NBD"/>
</dbReference>
<feature type="binding site" evidence="9">
    <location>
        <position position="150"/>
    </location>
    <ligand>
        <name>a divalent metal cation</name>
        <dbReference type="ChEBI" id="CHEBI:60240"/>
    </ligand>
</feature>
<dbReference type="PANTHER" id="PTHR11735">
    <property type="entry name" value="TRNA N6-ADENOSINE THREONYLCARBAMOYLTRANSFERASE"/>
    <property type="match status" value="1"/>
</dbReference>
<dbReference type="PRINTS" id="PR00789">
    <property type="entry name" value="OSIALOPTASE"/>
</dbReference>
<feature type="binding site" evidence="9">
    <location>
        <position position="146"/>
    </location>
    <ligand>
        <name>a divalent metal cation</name>
        <dbReference type="ChEBI" id="CHEBI:60240"/>
    </ligand>
</feature>
<comment type="caution">
    <text evidence="11">The sequence shown here is derived from an EMBL/GenBank/DDBJ whole genome shotgun (WGS) entry which is preliminary data.</text>
</comment>
<dbReference type="VEuPathDB" id="MicrosporidiaDB:EHP00_1409"/>
<feature type="binding site" evidence="9">
    <location>
        <position position="204"/>
    </location>
    <ligand>
        <name>substrate</name>
    </ligand>
</feature>
<comment type="similarity">
    <text evidence="9">Belongs to the KAE1 / TsaD family.</text>
</comment>
<dbReference type="OrthoDB" id="10254073at2759"/>
<feature type="binding site" evidence="9">
    <location>
        <position position="219"/>
    </location>
    <ligand>
        <name>substrate</name>
    </ligand>
</feature>
<dbReference type="InterPro" id="IPR000905">
    <property type="entry name" value="Gcp-like_dom"/>
</dbReference>
<dbReference type="EMBL" id="MNPJ01000017">
    <property type="protein sequence ID" value="OQS54758.1"/>
    <property type="molecule type" value="Genomic_DNA"/>
</dbReference>
<keyword evidence="4 9" id="KW-0819">tRNA processing</keyword>
<dbReference type="PANTHER" id="PTHR11735:SF14">
    <property type="entry name" value="TRNA N6-ADENOSINE THREONYLCARBAMOYLTRANSFERASE"/>
    <property type="match status" value="1"/>
</dbReference>
<evidence type="ECO:0000256" key="2">
    <source>
        <dbReference type="ARBA" id="ARBA00022490"/>
    </source>
</evidence>
<keyword evidence="5 9" id="KW-0479">Metal-binding</keyword>
<evidence type="ECO:0000256" key="8">
    <source>
        <dbReference type="ARBA" id="ARBA00048117"/>
    </source>
</evidence>
<dbReference type="GO" id="GO:0046872">
    <property type="term" value="F:metal ion binding"/>
    <property type="evidence" value="ECO:0007669"/>
    <property type="project" value="UniProtKB-KW"/>
</dbReference>
<dbReference type="InterPro" id="IPR017861">
    <property type="entry name" value="KAE1/TsaD"/>
</dbReference>
<dbReference type="Pfam" id="PF00814">
    <property type="entry name" value="TsaD"/>
    <property type="match status" value="1"/>
</dbReference>
<accession>A0A1W0E6B4</accession>
<feature type="binding site" evidence="9">
    <location>
        <position position="167"/>
    </location>
    <ligand>
        <name>a divalent metal cation</name>
        <dbReference type="ChEBI" id="CHEBI:60240"/>
    </ligand>
</feature>
<dbReference type="GO" id="GO:0002949">
    <property type="term" value="P:tRNA threonylcarbamoyladenosine modification"/>
    <property type="evidence" value="ECO:0007669"/>
    <property type="project" value="UniProtKB-UniRule"/>
</dbReference>
<evidence type="ECO:0000256" key="3">
    <source>
        <dbReference type="ARBA" id="ARBA00022679"/>
    </source>
</evidence>
<keyword evidence="12" id="KW-1185">Reference proteome</keyword>
<evidence type="ECO:0000256" key="5">
    <source>
        <dbReference type="ARBA" id="ARBA00022723"/>
    </source>
</evidence>
<feature type="binding site" evidence="9">
    <location>
        <position position="223"/>
    </location>
    <ligand>
        <name>substrate</name>
    </ligand>
</feature>
<evidence type="ECO:0000256" key="1">
    <source>
        <dbReference type="ARBA" id="ARBA00012156"/>
    </source>
</evidence>
<dbReference type="Proteomes" id="UP000192758">
    <property type="component" value="Unassembled WGS sequence"/>
</dbReference>
<dbReference type="GO" id="GO:0005634">
    <property type="term" value="C:nucleus"/>
    <property type="evidence" value="ECO:0007669"/>
    <property type="project" value="UniProtKB-SubCell"/>
</dbReference>
<evidence type="ECO:0000259" key="10">
    <source>
        <dbReference type="Pfam" id="PF00814"/>
    </source>
</evidence>
<keyword evidence="6 9" id="KW-0012">Acyltransferase</keyword>
<dbReference type="SUPFAM" id="SSF53067">
    <property type="entry name" value="Actin-like ATPase domain"/>
    <property type="match status" value="1"/>
</dbReference>
<feature type="domain" description="Gcp-like" evidence="10">
    <location>
        <begin position="61"/>
        <end position="352"/>
    </location>
</feature>
<dbReference type="FunFam" id="3.30.420.40:FF:000038">
    <property type="entry name" value="Probable tRNA N6-adenosine threonylcarbamoyltransferase"/>
    <property type="match status" value="1"/>
</dbReference>
<comment type="cofactor">
    <cofactor evidence="9">
        <name>a divalent metal cation</name>
        <dbReference type="ChEBI" id="CHEBI:60240"/>
    </cofactor>
    <text evidence="9">Binds 1 divalent metal cation per subunit.</text>
</comment>
<gene>
    <name evidence="11" type="primary">KAE1</name>
    <name evidence="11" type="ORF">EHP00_1409</name>
</gene>
<dbReference type="Gene3D" id="3.30.420.40">
    <property type="match status" value="2"/>
</dbReference>
<dbReference type="STRING" id="646526.A0A1W0E6B4"/>